<accession>A0A9J6FMU9</accession>
<keyword evidence="2 7" id="KW-0378">Hydrolase</keyword>
<protein>
    <recommendedName>
        <fullName evidence="7">Eyes absent homolog</fullName>
        <ecNumber evidence="7">3.1.3.48</ecNumber>
    </recommendedName>
</protein>
<keyword evidence="3 6" id="KW-0460">Magnesium</keyword>
<evidence type="ECO:0000256" key="3">
    <source>
        <dbReference type="ARBA" id="ARBA00022842"/>
    </source>
</evidence>
<keyword evidence="7" id="KW-0805">Transcription regulation</keyword>
<evidence type="ECO:0000313" key="9">
    <source>
        <dbReference type="Proteomes" id="UP000821853"/>
    </source>
</evidence>
<dbReference type="GO" id="GO:0046872">
    <property type="term" value="F:metal ion binding"/>
    <property type="evidence" value="ECO:0007669"/>
    <property type="project" value="UniProtKB-KW"/>
</dbReference>
<keyword evidence="9" id="KW-1185">Reference proteome</keyword>
<keyword evidence="7" id="KW-0804">Transcription</keyword>
<keyword evidence="6 7" id="KW-0479">Metal-binding</keyword>
<gene>
    <name evidence="8" type="ORF">HPB48_006438</name>
</gene>
<comment type="similarity">
    <text evidence="1 7">Belongs to the HAD-like hydrolase superfamily. EYA family.</text>
</comment>
<keyword evidence="4 7" id="KW-0904">Protein phosphatase</keyword>
<name>A0A9J6FMU9_HAELO</name>
<dbReference type="PANTHER" id="PTHR10190">
    <property type="entry name" value="EYES ABSENT"/>
    <property type="match status" value="1"/>
</dbReference>
<comment type="catalytic activity">
    <reaction evidence="5 7">
        <text>O-phospho-L-tyrosyl-[protein] + H2O = L-tyrosyl-[protein] + phosphate</text>
        <dbReference type="Rhea" id="RHEA:10684"/>
        <dbReference type="Rhea" id="RHEA-COMP:10136"/>
        <dbReference type="Rhea" id="RHEA-COMP:20101"/>
        <dbReference type="ChEBI" id="CHEBI:15377"/>
        <dbReference type="ChEBI" id="CHEBI:43474"/>
        <dbReference type="ChEBI" id="CHEBI:46858"/>
        <dbReference type="ChEBI" id="CHEBI:61978"/>
        <dbReference type="EC" id="3.1.3.48"/>
    </reaction>
</comment>
<evidence type="ECO:0000256" key="4">
    <source>
        <dbReference type="ARBA" id="ARBA00022912"/>
    </source>
</evidence>
<dbReference type="GO" id="GO:0030154">
    <property type="term" value="P:cell differentiation"/>
    <property type="evidence" value="ECO:0007669"/>
    <property type="project" value="TreeGrafter"/>
</dbReference>
<evidence type="ECO:0000256" key="6">
    <source>
        <dbReference type="PIRSR" id="PIRSR628472-2"/>
    </source>
</evidence>
<dbReference type="EMBL" id="JABSTR010000002">
    <property type="protein sequence ID" value="KAH9363332.1"/>
    <property type="molecule type" value="Genomic_DNA"/>
</dbReference>
<evidence type="ECO:0000256" key="1">
    <source>
        <dbReference type="ARBA" id="ARBA00010501"/>
    </source>
</evidence>
<sequence length="220" mass="25013">MKQQDVHMPSQLLIVMRRKHNCNETVASAQSKFEVHHDQELPKVSLGCAFFLEYRFEFGEQFVAVKVDTSSCANVLVTTTQLVPALAKVLLYGLGGVFPIESVYSASKIGKESCFERIVARFGKKCTYVVVGDGKDEEAAAKQVYYIDARACVNIVKPVNDLLKVQWFSYLLWSAFQIVQIVYMNVSSRLKGIMYSLVYIVNVVKLEFNDCRSEYHRKVQ</sequence>
<dbReference type="PANTHER" id="PTHR10190:SF16">
    <property type="entry name" value="DEVELOPMENTAL PROTEIN EYES ABSENT"/>
    <property type="match status" value="1"/>
</dbReference>
<dbReference type="Proteomes" id="UP000821853">
    <property type="component" value="Chromosome 10"/>
</dbReference>
<dbReference type="InterPro" id="IPR038102">
    <property type="entry name" value="EYA_dom_sf"/>
</dbReference>
<dbReference type="VEuPathDB" id="VectorBase:HLOH_048665"/>
<organism evidence="8 9">
    <name type="scientific">Haemaphysalis longicornis</name>
    <name type="common">Bush tick</name>
    <dbReference type="NCBI Taxonomy" id="44386"/>
    <lineage>
        <taxon>Eukaryota</taxon>
        <taxon>Metazoa</taxon>
        <taxon>Ecdysozoa</taxon>
        <taxon>Arthropoda</taxon>
        <taxon>Chelicerata</taxon>
        <taxon>Arachnida</taxon>
        <taxon>Acari</taxon>
        <taxon>Parasitiformes</taxon>
        <taxon>Ixodida</taxon>
        <taxon>Ixodoidea</taxon>
        <taxon>Ixodidae</taxon>
        <taxon>Haemaphysalinae</taxon>
        <taxon>Haemaphysalis</taxon>
    </lineage>
</organism>
<dbReference type="GO" id="GO:0045739">
    <property type="term" value="P:positive regulation of DNA repair"/>
    <property type="evidence" value="ECO:0007669"/>
    <property type="project" value="TreeGrafter"/>
</dbReference>
<evidence type="ECO:0000313" key="8">
    <source>
        <dbReference type="EMBL" id="KAH9363332.1"/>
    </source>
</evidence>
<feature type="binding site" evidence="6">
    <location>
        <position position="133"/>
    </location>
    <ligand>
        <name>Mg(2+)</name>
        <dbReference type="ChEBI" id="CHEBI:18420"/>
    </ligand>
</feature>
<proteinExistence type="inferred from homology"/>
<evidence type="ECO:0000256" key="2">
    <source>
        <dbReference type="ARBA" id="ARBA00022801"/>
    </source>
</evidence>
<dbReference type="GO" id="GO:2001240">
    <property type="term" value="P:negative regulation of extrinsic apoptotic signaling pathway in absence of ligand"/>
    <property type="evidence" value="ECO:0007669"/>
    <property type="project" value="TreeGrafter"/>
</dbReference>
<dbReference type="AlphaFoldDB" id="A0A9J6FMU9"/>
<dbReference type="GO" id="GO:0005634">
    <property type="term" value="C:nucleus"/>
    <property type="evidence" value="ECO:0007669"/>
    <property type="project" value="TreeGrafter"/>
</dbReference>
<reference evidence="8 9" key="1">
    <citation type="journal article" date="2020" name="Cell">
        <title>Large-Scale Comparative Analyses of Tick Genomes Elucidate Their Genetic Diversity and Vector Capacities.</title>
        <authorList>
            <consortium name="Tick Genome and Microbiome Consortium (TIGMIC)"/>
            <person name="Jia N."/>
            <person name="Wang J."/>
            <person name="Shi W."/>
            <person name="Du L."/>
            <person name="Sun Y."/>
            <person name="Zhan W."/>
            <person name="Jiang J.F."/>
            <person name="Wang Q."/>
            <person name="Zhang B."/>
            <person name="Ji P."/>
            <person name="Bell-Sakyi L."/>
            <person name="Cui X.M."/>
            <person name="Yuan T.T."/>
            <person name="Jiang B.G."/>
            <person name="Yang W.F."/>
            <person name="Lam T.T."/>
            <person name="Chang Q.C."/>
            <person name="Ding S.J."/>
            <person name="Wang X.J."/>
            <person name="Zhu J.G."/>
            <person name="Ruan X.D."/>
            <person name="Zhao L."/>
            <person name="Wei J.T."/>
            <person name="Ye R.Z."/>
            <person name="Que T.C."/>
            <person name="Du C.H."/>
            <person name="Zhou Y.H."/>
            <person name="Cheng J.X."/>
            <person name="Dai P.F."/>
            <person name="Guo W.B."/>
            <person name="Han X.H."/>
            <person name="Huang E.J."/>
            <person name="Li L.F."/>
            <person name="Wei W."/>
            <person name="Gao Y.C."/>
            <person name="Liu J.Z."/>
            <person name="Shao H.Z."/>
            <person name="Wang X."/>
            <person name="Wang C.C."/>
            <person name="Yang T.C."/>
            <person name="Huo Q.B."/>
            <person name="Li W."/>
            <person name="Chen H.Y."/>
            <person name="Chen S.E."/>
            <person name="Zhou L.G."/>
            <person name="Ni X.B."/>
            <person name="Tian J.H."/>
            <person name="Sheng Y."/>
            <person name="Liu T."/>
            <person name="Pan Y.S."/>
            <person name="Xia L.Y."/>
            <person name="Li J."/>
            <person name="Zhao F."/>
            <person name="Cao W.C."/>
        </authorList>
    </citation>
    <scope>NUCLEOTIDE SEQUENCE [LARGE SCALE GENOMIC DNA]</scope>
    <source>
        <strain evidence="8">HaeL-2018</strain>
    </source>
</reference>
<dbReference type="InterPro" id="IPR028472">
    <property type="entry name" value="EYA"/>
</dbReference>
<dbReference type="OrthoDB" id="167668at2759"/>
<comment type="caution">
    <text evidence="8">The sequence shown here is derived from an EMBL/GenBank/DDBJ whole genome shotgun (WGS) entry which is preliminary data.</text>
</comment>
<dbReference type="Gene3D" id="3.40.50.12350">
    <property type="match status" value="1"/>
</dbReference>
<dbReference type="EC" id="3.1.3.48" evidence="7"/>
<comment type="cofactor">
    <cofactor evidence="6 7">
        <name>Mg(2+)</name>
        <dbReference type="ChEBI" id="CHEBI:18420"/>
    </cofactor>
    <text evidence="6 7">Binds 1 Mg(2+) ion per subunit.</text>
</comment>
<evidence type="ECO:0000256" key="7">
    <source>
        <dbReference type="RuleBase" id="RU362036"/>
    </source>
</evidence>
<dbReference type="GO" id="GO:0004725">
    <property type="term" value="F:protein tyrosine phosphatase activity"/>
    <property type="evidence" value="ECO:0007669"/>
    <property type="project" value="UniProtKB-EC"/>
</dbReference>
<evidence type="ECO:0000256" key="5">
    <source>
        <dbReference type="ARBA" id="ARBA00051722"/>
    </source>
</evidence>